<dbReference type="EMBL" id="BGZK01000754">
    <property type="protein sequence ID" value="GBP59165.1"/>
    <property type="molecule type" value="Genomic_DNA"/>
</dbReference>
<organism evidence="1 2">
    <name type="scientific">Eumeta variegata</name>
    <name type="common">Bagworm moth</name>
    <name type="synonym">Eumeta japonica</name>
    <dbReference type="NCBI Taxonomy" id="151549"/>
    <lineage>
        <taxon>Eukaryota</taxon>
        <taxon>Metazoa</taxon>
        <taxon>Ecdysozoa</taxon>
        <taxon>Arthropoda</taxon>
        <taxon>Hexapoda</taxon>
        <taxon>Insecta</taxon>
        <taxon>Pterygota</taxon>
        <taxon>Neoptera</taxon>
        <taxon>Endopterygota</taxon>
        <taxon>Lepidoptera</taxon>
        <taxon>Glossata</taxon>
        <taxon>Ditrysia</taxon>
        <taxon>Tineoidea</taxon>
        <taxon>Psychidae</taxon>
        <taxon>Oiketicinae</taxon>
        <taxon>Eumeta</taxon>
    </lineage>
</organism>
<proteinExistence type="predicted"/>
<dbReference type="AlphaFoldDB" id="A0A4C1XA70"/>
<comment type="caution">
    <text evidence="1">The sequence shown here is derived from an EMBL/GenBank/DDBJ whole genome shotgun (WGS) entry which is preliminary data.</text>
</comment>
<dbReference type="Proteomes" id="UP000299102">
    <property type="component" value="Unassembled WGS sequence"/>
</dbReference>
<accession>A0A4C1XA70</accession>
<gene>
    <name evidence="1" type="ORF">EVAR_53319_1</name>
</gene>
<evidence type="ECO:0000313" key="2">
    <source>
        <dbReference type="Proteomes" id="UP000299102"/>
    </source>
</evidence>
<sequence length="175" mass="18778">MRSCNTLVNVIGQKQNCGKAAMVGAKKRAVTGPAPAPALGQTELTRRLCQASVTSIGACDSETHRTLTPGGVAAAPTRATARRRVRRPMALIRDSLRGKRAYELLKSRRSPSPVNTHNSRGVNSALSVSWIGIGYLGKKIWIDGGEKGRNMDEGHGVLEGGMSPIYRMGIINRFP</sequence>
<reference evidence="1 2" key="1">
    <citation type="journal article" date="2019" name="Commun. Biol.">
        <title>The bagworm genome reveals a unique fibroin gene that provides high tensile strength.</title>
        <authorList>
            <person name="Kono N."/>
            <person name="Nakamura H."/>
            <person name="Ohtoshi R."/>
            <person name="Tomita M."/>
            <person name="Numata K."/>
            <person name="Arakawa K."/>
        </authorList>
    </citation>
    <scope>NUCLEOTIDE SEQUENCE [LARGE SCALE GENOMIC DNA]</scope>
</reference>
<keyword evidence="2" id="KW-1185">Reference proteome</keyword>
<evidence type="ECO:0000313" key="1">
    <source>
        <dbReference type="EMBL" id="GBP59165.1"/>
    </source>
</evidence>
<name>A0A4C1XA70_EUMVA</name>
<protein>
    <submittedName>
        <fullName evidence="1">Uncharacterized protein</fullName>
    </submittedName>
</protein>